<gene>
    <name evidence="3" type="ORF">BN7_3145</name>
</gene>
<evidence type="ECO:0000313" key="4">
    <source>
        <dbReference type="Proteomes" id="UP000009328"/>
    </source>
</evidence>
<dbReference type="STRING" id="1206466.K0KN07"/>
<dbReference type="InParanoid" id="K0KN07"/>
<dbReference type="PANTHER" id="PTHR11075:SF54">
    <property type="entry name" value="LARGE RIBOSOMAL SUBUNIT PROTEIN ML62"/>
    <property type="match status" value="1"/>
</dbReference>
<feature type="compositionally biased region" description="Basic and acidic residues" evidence="1">
    <location>
        <begin position="142"/>
        <end position="151"/>
    </location>
</feature>
<dbReference type="AlphaFoldDB" id="K0KN07"/>
<dbReference type="GO" id="GO:0004045">
    <property type="term" value="F:peptidyl-tRNA hydrolase activity"/>
    <property type="evidence" value="ECO:0007669"/>
    <property type="project" value="TreeGrafter"/>
</dbReference>
<dbReference type="InterPro" id="IPR052104">
    <property type="entry name" value="Mito_Release_Factor_mL62"/>
</dbReference>
<accession>K0KN07</accession>
<dbReference type="EMBL" id="CAIF01000084">
    <property type="protein sequence ID" value="CCH43592.1"/>
    <property type="molecule type" value="Genomic_DNA"/>
</dbReference>
<dbReference type="eggNOG" id="KOG3429">
    <property type="taxonomic scope" value="Eukaryota"/>
</dbReference>
<dbReference type="SUPFAM" id="SSF110916">
    <property type="entry name" value="Peptidyl-tRNA hydrolase domain-like"/>
    <property type="match status" value="1"/>
</dbReference>
<evidence type="ECO:0000256" key="1">
    <source>
        <dbReference type="SAM" id="MobiDB-lite"/>
    </source>
</evidence>
<evidence type="ECO:0000259" key="2">
    <source>
        <dbReference type="Pfam" id="PF00472"/>
    </source>
</evidence>
<sequence length="163" mass="19406">MIRFFKRFNSTSSINEAKQWLGSLDPQKIPRNEFKITFSRSSGPGGQKVNKSDSKATIQLNDLDLAIWIPKEIKTQLKYNNFRYLTKTNGLVIQDDTQRSRELNTDRCFIKLVEEIRKTVYFENEASPEDKKRWESIRKVSNEKRIQEKKKNSEKRKLRKEKF</sequence>
<dbReference type="GO" id="GO:0016150">
    <property type="term" value="F:translation release factor activity, codon nonspecific"/>
    <property type="evidence" value="ECO:0007669"/>
    <property type="project" value="TreeGrafter"/>
</dbReference>
<dbReference type="GO" id="GO:0005762">
    <property type="term" value="C:mitochondrial large ribosomal subunit"/>
    <property type="evidence" value="ECO:0007669"/>
    <property type="project" value="TreeGrafter"/>
</dbReference>
<organism evidence="3 4">
    <name type="scientific">Wickerhamomyces ciferrii (strain ATCC 14091 / BCRC 22168 / CBS 111 / JCM 3599 / NBRC 0793 / NRRL Y-1031 F-60-10)</name>
    <name type="common">Yeast</name>
    <name type="synonym">Pichia ciferrii</name>
    <dbReference type="NCBI Taxonomy" id="1206466"/>
    <lineage>
        <taxon>Eukaryota</taxon>
        <taxon>Fungi</taxon>
        <taxon>Dikarya</taxon>
        <taxon>Ascomycota</taxon>
        <taxon>Saccharomycotina</taxon>
        <taxon>Saccharomycetes</taxon>
        <taxon>Phaffomycetales</taxon>
        <taxon>Wickerhamomycetaceae</taxon>
        <taxon>Wickerhamomyces</taxon>
    </lineage>
</organism>
<dbReference type="Pfam" id="PF00472">
    <property type="entry name" value="RF-1"/>
    <property type="match status" value="1"/>
</dbReference>
<dbReference type="FunCoup" id="K0KN07">
    <property type="interactions" value="248"/>
</dbReference>
<protein>
    <submittedName>
        <fullName evidence="3">Peptide chain release factor 1</fullName>
    </submittedName>
</protein>
<comment type="caution">
    <text evidence="3">The sequence shown here is derived from an EMBL/GenBank/DDBJ whole genome shotgun (WGS) entry which is preliminary data.</text>
</comment>
<dbReference type="PANTHER" id="PTHR11075">
    <property type="entry name" value="PEPTIDE CHAIN RELEASE FACTOR"/>
    <property type="match status" value="1"/>
</dbReference>
<proteinExistence type="predicted"/>
<keyword evidence="4" id="KW-1185">Reference proteome</keyword>
<evidence type="ECO:0000313" key="3">
    <source>
        <dbReference type="EMBL" id="CCH43592.1"/>
    </source>
</evidence>
<dbReference type="InterPro" id="IPR000352">
    <property type="entry name" value="Pep_chain_release_fac_I"/>
</dbReference>
<feature type="region of interest" description="Disordered" evidence="1">
    <location>
        <begin position="142"/>
        <end position="163"/>
    </location>
</feature>
<dbReference type="GO" id="GO:0070126">
    <property type="term" value="P:mitochondrial translational termination"/>
    <property type="evidence" value="ECO:0007669"/>
    <property type="project" value="TreeGrafter"/>
</dbReference>
<dbReference type="HOGENOM" id="CLU_089470_0_2_1"/>
<feature type="compositionally biased region" description="Basic residues" evidence="1">
    <location>
        <begin position="152"/>
        <end position="163"/>
    </location>
</feature>
<name>K0KN07_WICCF</name>
<feature type="domain" description="Prokaryotic-type class I peptide chain release factors" evidence="2">
    <location>
        <begin position="28"/>
        <end position="158"/>
    </location>
</feature>
<reference evidence="3 4" key="1">
    <citation type="journal article" date="2012" name="Eukaryot. Cell">
        <title>Draft genome sequence of Wickerhamomyces ciferrii NRRL Y-1031 F-60-10.</title>
        <authorList>
            <person name="Schneider J."/>
            <person name="Andrea H."/>
            <person name="Blom J."/>
            <person name="Jaenicke S."/>
            <person name="Ruckert C."/>
            <person name="Schorsch C."/>
            <person name="Szczepanowski R."/>
            <person name="Farwick M."/>
            <person name="Goesmann A."/>
            <person name="Puhler A."/>
            <person name="Schaffer S."/>
            <person name="Tauch A."/>
            <person name="Kohler T."/>
            <person name="Brinkrolf K."/>
        </authorList>
    </citation>
    <scope>NUCLEOTIDE SEQUENCE [LARGE SCALE GENOMIC DNA]</scope>
    <source>
        <strain evidence="4">ATCC 14091 / BCRC 22168 / CBS 111 / JCM 3599 / NBRC 0793 / NRRL Y-1031 F-60-10</strain>
    </source>
</reference>
<dbReference type="Proteomes" id="UP000009328">
    <property type="component" value="Unassembled WGS sequence"/>
</dbReference>
<dbReference type="Gene3D" id="3.30.160.20">
    <property type="match status" value="1"/>
</dbReference>